<feature type="coiled-coil region" evidence="4">
    <location>
        <begin position="125"/>
        <end position="152"/>
    </location>
</feature>
<dbReference type="InterPro" id="IPR036390">
    <property type="entry name" value="WH_DNA-bd_sf"/>
</dbReference>
<dbReference type="Gene3D" id="1.10.10.10">
    <property type="entry name" value="Winged helix-like DNA-binding domain superfamily/Winged helix DNA-binding domain"/>
    <property type="match status" value="1"/>
</dbReference>
<reference evidence="6 7" key="1">
    <citation type="submission" date="2018-11" db="EMBL/GenBank/DDBJ databases">
        <title>Genomes From Bacteria Associated with the Canine Oral Cavity: a Test Case for Automated Genome-Based Taxonomic Assignment.</title>
        <authorList>
            <person name="Coil D.A."/>
            <person name="Jospin G."/>
            <person name="Darling A.E."/>
            <person name="Wallis C."/>
            <person name="Davis I.J."/>
            <person name="Harris S."/>
            <person name="Eisen J.A."/>
            <person name="Holcombe L.J."/>
            <person name="O'Flynn C."/>
        </authorList>
    </citation>
    <scope>NUCLEOTIDE SEQUENCE [LARGE SCALE GENOMIC DNA]</scope>
    <source>
        <strain evidence="6 7">OH4621_COT-116</strain>
    </source>
</reference>
<keyword evidence="1" id="KW-0805">Transcription regulation</keyword>
<dbReference type="PANTHER" id="PTHR42756">
    <property type="entry name" value="TRANSCRIPTIONAL REGULATOR, MARR"/>
    <property type="match status" value="1"/>
</dbReference>
<organism evidence="6 7">
    <name type="scientific">Streptococcus minor</name>
    <dbReference type="NCBI Taxonomy" id="229549"/>
    <lineage>
        <taxon>Bacteria</taxon>
        <taxon>Bacillati</taxon>
        <taxon>Bacillota</taxon>
        <taxon>Bacilli</taxon>
        <taxon>Lactobacillales</taxon>
        <taxon>Streptococcaceae</taxon>
        <taxon>Streptococcus</taxon>
    </lineage>
</organism>
<evidence type="ECO:0000313" key="6">
    <source>
        <dbReference type="EMBL" id="RRD31553.1"/>
    </source>
</evidence>
<dbReference type="SUPFAM" id="SSF46785">
    <property type="entry name" value="Winged helix' DNA-binding domain"/>
    <property type="match status" value="1"/>
</dbReference>
<dbReference type="EMBL" id="RQZA01000003">
    <property type="protein sequence ID" value="RRD31553.1"/>
    <property type="molecule type" value="Genomic_DNA"/>
</dbReference>
<proteinExistence type="predicted"/>
<evidence type="ECO:0000256" key="3">
    <source>
        <dbReference type="ARBA" id="ARBA00023163"/>
    </source>
</evidence>
<gene>
    <name evidence="6" type="ORF">EII38_04850</name>
</gene>
<comment type="caution">
    <text evidence="6">The sequence shown here is derived from an EMBL/GenBank/DDBJ whole genome shotgun (WGS) entry which is preliminary data.</text>
</comment>
<feature type="domain" description="HTH marR-type" evidence="5">
    <location>
        <begin position="1"/>
        <end position="137"/>
    </location>
</feature>
<name>A0A3P1VGP6_9STRE</name>
<dbReference type="Pfam" id="PF12802">
    <property type="entry name" value="MarR_2"/>
    <property type="match status" value="1"/>
</dbReference>
<evidence type="ECO:0000256" key="2">
    <source>
        <dbReference type="ARBA" id="ARBA00023125"/>
    </source>
</evidence>
<dbReference type="InterPro" id="IPR000835">
    <property type="entry name" value="HTH_MarR-typ"/>
</dbReference>
<evidence type="ECO:0000256" key="4">
    <source>
        <dbReference type="SAM" id="Coils"/>
    </source>
</evidence>
<accession>A0A3P1VGP6</accession>
<dbReference type="PROSITE" id="PS01117">
    <property type="entry name" value="HTH_MARR_1"/>
    <property type="match status" value="1"/>
</dbReference>
<dbReference type="PANTHER" id="PTHR42756:SF1">
    <property type="entry name" value="TRANSCRIPTIONAL REPRESSOR OF EMRAB OPERON"/>
    <property type="match status" value="1"/>
</dbReference>
<dbReference type="GO" id="GO:0003700">
    <property type="term" value="F:DNA-binding transcription factor activity"/>
    <property type="evidence" value="ECO:0007669"/>
    <property type="project" value="InterPro"/>
</dbReference>
<dbReference type="RefSeq" id="WP_124776511.1">
    <property type="nucleotide sequence ID" value="NZ_RQZA01000003.1"/>
</dbReference>
<dbReference type="InterPro" id="IPR036388">
    <property type="entry name" value="WH-like_DNA-bd_sf"/>
</dbReference>
<keyword evidence="3" id="KW-0804">Transcription</keyword>
<dbReference type="PROSITE" id="PS50995">
    <property type="entry name" value="HTH_MARR_2"/>
    <property type="match status" value="1"/>
</dbReference>
<dbReference type="STRING" id="1123309.GCA_000377005_00518"/>
<sequence>MSHMADFRQVFHQLEYLSDEIAKQHGVEHLAGPQGHVLVFLGKNQDKEIFVKDIEAKLKISKSVASNLVKRMEKNGFIKTVPSRKDKRYKQVVMTELGQGKLEPLGNWHEDLFRHLFVGIAHEDFEAMSRLIQQLKENIRKYKEDYHAETSIEAL</sequence>
<dbReference type="SMART" id="SM00347">
    <property type="entry name" value="HTH_MARR"/>
    <property type="match status" value="1"/>
</dbReference>
<keyword evidence="7" id="KW-1185">Reference proteome</keyword>
<dbReference type="PRINTS" id="PR00598">
    <property type="entry name" value="HTHMARR"/>
</dbReference>
<evidence type="ECO:0000259" key="5">
    <source>
        <dbReference type="PROSITE" id="PS50995"/>
    </source>
</evidence>
<dbReference type="AlphaFoldDB" id="A0A3P1VGP6"/>
<dbReference type="InterPro" id="IPR023187">
    <property type="entry name" value="Tscrpt_reg_MarR-type_CS"/>
</dbReference>
<dbReference type="GO" id="GO:0003677">
    <property type="term" value="F:DNA binding"/>
    <property type="evidence" value="ECO:0007669"/>
    <property type="project" value="UniProtKB-KW"/>
</dbReference>
<dbReference type="Proteomes" id="UP000281771">
    <property type="component" value="Unassembled WGS sequence"/>
</dbReference>
<evidence type="ECO:0000256" key="1">
    <source>
        <dbReference type="ARBA" id="ARBA00023015"/>
    </source>
</evidence>
<keyword evidence="4" id="KW-0175">Coiled coil</keyword>
<evidence type="ECO:0000313" key="7">
    <source>
        <dbReference type="Proteomes" id="UP000281771"/>
    </source>
</evidence>
<keyword evidence="2" id="KW-0238">DNA-binding</keyword>
<protein>
    <submittedName>
        <fullName evidence="6">MarR family transcriptional regulator</fullName>
    </submittedName>
</protein>